<dbReference type="Proteomes" id="UP001430356">
    <property type="component" value="Unassembled WGS sequence"/>
</dbReference>
<dbReference type="EMBL" id="JAECZO010000051">
    <property type="protein sequence ID" value="KAK7195311.1"/>
    <property type="molecule type" value="Genomic_DNA"/>
</dbReference>
<dbReference type="PANTHER" id="PTHR12442:SF5">
    <property type="entry name" value="DYNEIN AXONEMAL INTERMEDIATE CHAIN 3"/>
    <property type="match status" value="1"/>
</dbReference>
<feature type="compositionally biased region" description="Basic and acidic residues" evidence="6">
    <location>
        <begin position="772"/>
        <end position="797"/>
    </location>
</feature>
<dbReference type="Gene3D" id="2.130.10.10">
    <property type="entry name" value="YVTN repeat-like/Quinoprotein amine dehydrogenase"/>
    <property type="match status" value="2"/>
</dbReference>
<evidence type="ECO:0000256" key="3">
    <source>
        <dbReference type="ARBA" id="ARBA00022574"/>
    </source>
</evidence>
<keyword evidence="2" id="KW-0963">Cytoplasm</keyword>
<dbReference type="InterPro" id="IPR019775">
    <property type="entry name" value="WD40_repeat_CS"/>
</dbReference>
<protein>
    <submittedName>
        <fullName evidence="7">WD domain, G-beta repeat</fullName>
    </submittedName>
</protein>
<reference evidence="7 8" key="1">
    <citation type="journal article" date="2021" name="MBio">
        <title>A New Model Trypanosomatid, Novymonas esmeraldas: Genomic Perception of Its 'Candidatus Pandoraea novymonadis' Endosymbiont.</title>
        <authorList>
            <person name="Zakharova A."/>
            <person name="Saura A."/>
            <person name="Butenko A."/>
            <person name="Podesvova L."/>
            <person name="Warmusova S."/>
            <person name="Kostygov A.Y."/>
            <person name="Nenarokova A."/>
            <person name="Lukes J."/>
            <person name="Opperdoes F.R."/>
            <person name="Yurchenko V."/>
        </authorList>
    </citation>
    <scope>NUCLEOTIDE SEQUENCE [LARGE SCALE GENOMIC DNA]</scope>
    <source>
        <strain evidence="7 8">E262AT.01</strain>
    </source>
</reference>
<evidence type="ECO:0000313" key="8">
    <source>
        <dbReference type="Proteomes" id="UP001430356"/>
    </source>
</evidence>
<dbReference type="PANTHER" id="PTHR12442">
    <property type="entry name" value="DYNEIN INTERMEDIATE CHAIN"/>
    <property type="match status" value="1"/>
</dbReference>
<dbReference type="SMART" id="SM00320">
    <property type="entry name" value="WD40"/>
    <property type="match status" value="4"/>
</dbReference>
<keyword evidence="5" id="KW-0689">Ribosomal protein</keyword>
<evidence type="ECO:0000313" key="7">
    <source>
        <dbReference type="EMBL" id="KAK7195311.1"/>
    </source>
</evidence>
<feature type="compositionally biased region" description="Low complexity" evidence="6">
    <location>
        <begin position="360"/>
        <end position="373"/>
    </location>
</feature>
<dbReference type="GO" id="GO:0036156">
    <property type="term" value="C:inner dynein arm"/>
    <property type="evidence" value="ECO:0007669"/>
    <property type="project" value="TreeGrafter"/>
</dbReference>
<keyword evidence="8" id="KW-1185">Reference proteome</keyword>
<proteinExistence type="predicted"/>
<dbReference type="AlphaFoldDB" id="A0AAW0EQ33"/>
<dbReference type="InterPro" id="IPR001680">
    <property type="entry name" value="WD40_rpt"/>
</dbReference>
<dbReference type="InterPro" id="IPR036322">
    <property type="entry name" value="WD40_repeat_dom_sf"/>
</dbReference>
<gene>
    <name evidence="7" type="ORF">NESM_000456900</name>
</gene>
<dbReference type="PROSITE" id="PS00678">
    <property type="entry name" value="WD_REPEATS_1"/>
    <property type="match status" value="1"/>
</dbReference>
<dbReference type="SUPFAM" id="SSF50978">
    <property type="entry name" value="WD40 repeat-like"/>
    <property type="match status" value="1"/>
</dbReference>
<evidence type="ECO:0000256" key="5">
    <source>
        <dbReference type="ARBA" id="ARBA00022980"/>
    </source>
</evidence>
<keyword evidence="4" id="KW-0677">Repeat</keyword>
<dbReference type="GO" id="GO:0036159">
    <property type="term" value="P:inner dynein arm assembly"/>
    <property type="evidence" value="ECO:0007669"/>
    <property type="project" value="TreeGrafter"/>
</dbReference>
<accession>A0AAW0EQ33</accession>
<feature type="region of interest" description="Disordered" evidence="6">
    <location>
        <begin position="360"/>
        <end position="395"/>
    </location>
</feature>
<dbReference type="InterPro" id="IPR015943">
    <property type="entry name" value="WD40/YVTN_repeat-like_dom_sf"/>
</dbReference>
<dbReference type="GO" id="GO:0060294">
    <property type="term" value="P:cilium movement involved in cell motility"/>
    <property type="evidence" value="ECO:0007669"/>
    <property type="project" value="TreeGrafter"/>
</dbReference>
<comment type="caution">
    <text evidence="7">The sequence shown here is derived from an EMBL/GenBank/DDBJ whole genome shotgun (WGS) entry which is preliminary data.</text>
</comment>
<evidence type="ECO:0000256" key="2">
    <source>
        <dbReference type="ARBA" id="ARBA00022490"/>
    </source>
</evidence>
<dbReference type="InterPro" id="IPR050687">
    <property type="entry name" value="Dynein_IC"/>
</dbReference>
<name>A0AAW0EQ33_9TRYP</name>
<organism evidence="7 8">
    <name type="scientific">Novymonas esmeraldas</name>
    <dbReference type="NCBI Taxonomy" id="1808958"/>
    <lineage>
        <taxon>Eukaryota</taxon>
        <taxon>Discoba</taxon>
        <taxon>Euglenozoa</taxon>
        <taxon>Kinetoplastea</taxon>
        <taxon>Metakinetoplastina</taxon>
        <taxon>Trypanosomatida</taxon>
        <taxon>Trypanosomatidae</taxon>
        <taxon>Novymonas</taxon>
    </lineage>
</organism>
<evidence type="ECO:0000256" key="6">
    <source>
        <dbReference type="SAM" id="MobiDB-lite"/>
    </source>
</evidence>
<keyword evidence="5" id="KW-0687">Ribonucleoprotein</keyword>
<feature type="region of interest" description="Disordered" evidence="6">
    <location>
        <begin position="761"/>
        <end position="807"/>
    </location>
</feature>
<dbReference type="GO" id="GO:0045503">
    <property type="term" value="F:dynein light chain binding"/>
    <property type="evidence" value="ECO:0007669"/>
    <property type="project" value="TreeGrafter"/>
</dbReference>
<evidence type="ECO:0000256" key="4">
    <source>
        <dbReference type="ARBA" id="ARBA00022737"/>
    </source>
</evidence>
<comment type="subcellular location">
    <subcellularLocation>
        <location evidence="1">Cytoplasm</location>
    </subcellularLocation>
</comment>
<evidence type="ECO:0000256" key="1">
    <source>
        <dbReference type="ARBA" id="ARBA00004496"/>
    </source>
</evidence>
<dbReference type="GO" id="GO:0005840">
    <property type="term" value="C:ribosome"/>
    <property type="evidence" value="ECO:0007669"/>
    <property type="project" value="UniProtKB-KW"/>
</dbReference>
<dbReference type="GO" id="GO:0045504">
    <property type="term" value="F:dynein heavy chain binding"/>
    <property type="evidence" value="ECO:0007669"/>
    <property type="project" value="TreeGrafter"/>
</dbReference>
<sequence length="831" mass="91943">MAAAVVPNGHPSQLATDLIAGAAAAAGSGSPAAAQAASMELVTKDLLRVAEELRVVVPKGTWQSYGSEEEIRKQRDTDAAGAAAIPSRPPITVQFEVARQAILRHRTSAHNNYVTKEASEDSRDLRSVHNPLYEVMRDEVDTGVQAVPRRSTAATQTHHARRVNAVAQAEPTVVDACIRHVQPPKEEQPNLSAFLEKVLPRTLLCLTQNYQIPIYTDDFRSFNEDDAVVATHDELVLIEKGNYVHSTTKERKVSGVSWRSGRKRDHFVCVASIRLQSLPERLHVNRRCESSVSLVWDLNDPMHPRYLLEAPEEVQVLHFHPTKPSLVAGGALNGQVFLWDLSKADVASFFSSANAQQQQQKQQSSAAASAAASGGETGEFRDVGEVPRMPDSLKGVSLEMDGDVQVPRLQPSQQSRVELSHQGPVHDLQWLPDRLEFGFDGKQTIVNETHQFATISEDGAMLVWDTRPEYLPQDKLRKIKHQSRTGGGEQPWVPLLRYQLSKPDGSGEMPGFRFFFDGCTVDESPSYAAAVASTDGELGFCSMVTQHERRSSIVIPTFGYTKDTRFVRSVAAAAHAGPVYCVERHPIIGDVYLTCGDGCFKVWRAGLLMPLYESPQRPGLVTCAAWSPARPGLILIGTGDGMVEVWDLLDRNPEPMLTHHLVQDAITAISFQPLPHRITRRYTQQLLLGTNIGSFHWYILPPALSRASSGEKKYVRAMLERETRRVAYYDWRWVERQSEIDRFGLQGAAARLRGTIAQAASTGAATAGPGKKKGDTADAFLGEKRPGKDEADARDFDNPYAHDPQRDEEFLELVEKLHQQEIQRMKADSAA</sequence>
<dbReference type="FunFam" id="2.130.10.10:FF:001782">
    <property type="entry name" value="WD_domain_-_G-beta_repeat_-_putative"/>
    <property type="match status" value="1"/>
</dbReference>
<keyword evidence="3" id="KW-0853">WD repeat</keyword>